<evidence type="ECO:0000256" key="15">
    <source>
        <dbReference type="SAM" id="Phobius"/>
    </source>
</evidence>
<dbReference type="SMART" id="SM00304">
    <property type="entry name" value="HAMP"/>
    <property type="match status" value="1"/>
</dbReference>
<dbReference type="OrthoDB" id="1931120at2"/>
<dbReference type="SUPFAM" id="SSF47384">
    <property type="entry name" value="Homodimeric domain of signal transducing histidine kinase"/>
    <property type="match status" value="1"/>
</dbReference>
<dbReference type="PANTHER" id="PTHR42878:SF7">
    <property type="entry name" value="SENSOR HISTIDINE KINASE GLRK"/>
    <property type="match status" value="1"/>
</dbReference>
<evidence type="ECO:0000313" key="19">
    <source>
        <dbReference type="EMBL" id="SEH08785.1"/>
    </source>
</evidence>
<dbReference type="InterPro" id="IPR000014">
    <property type="entry name" value="PAS"/>
</dbReference>
<dbReference type="PROSITE" id="PS50112">
    <property type="entry name" value="PAS"/>
    <property type="match status" value="1"/>
</dbReference>
<organism evidence="19 20">
    <name type="scientific">Candidatus Venteria ishoeyi</name>
    <dbReference type="NCBI Taxonomy" id="1899563"/>
    <lineage>
        <taxon>Bacteria</taxon>
        <taxon>Pseudomonadati</taxon>
        <taxon>Pseudomonadota</taxon>
        <taxon>Gammaproteobacteria</taxon>
        <taxon>Thiotrichales</taxon>
        <taxon>Thiotrichaceae</taxon>
        <taxon>Venteria</taxon>
    </lineage>
</organism>
<dbReference type="InterPro" id="IPR035965">
    <property type="entry name" value="PAS-like_dom_sf"/>
</dbReference>
<evidence type="ECO:0000259" key="18">
    <source>
        <dbReference type="PROSITE" id="PS50885"/>
    </source>
</evidence>
<evidence type="ECO:0000256" key="10">
    <source>
        <dbReference type="ARBA" id="ARBA00022840"/>
    </source>
</evidence>
<dbReference type="SMART" id="SM00388">
    <property type="entry name" value="HisKA"/>
    <property type="match status" value="1"/>
</dbReference>
<dbReference type="Pfam" id="PF00672">
    <property type="entry name" value="HAMP"/>
    <property type="match status" value="1"/>
</dbReference>
<dbReference type="CDD" id="cd06225">
    <property type="entry name" value="HAMP"/>
    <property type="match status" value="1"/>
</dbReference>
<evidence type="ECO:0000256" key="2">
    <source>
        <dbReference type="ARBA" id="ARBA00004651"/>
    </source>
</evidence>
<dbReference type="AlphaFoldDB" id="A0A1H6FIA8"/>
<dbReference type="Gene3D" id="3.30.565.10">
    <property type="entry name" value="Histidine kinase-like ATPase, C-terminal domain"/>
    <property type="match status" value="1"/>
</dbReference>
<keyword evidence="9 19" id="KW-0418">Kinase</keyword>
<dbReference type="PIRSF" id="PIRSF037532">
    <property type="entry name" value="STHK_NtrY"/>
    <property type="match status" value="1"/>
</dbReference>
<protein>
    <recommendedName>
        <fullName evidence="3">histidine kinase</fullName>
        <ecNumber evidence="3">2.7.13.3</ecNumber>
    </recommendedName>
</protein>
<dbReference type="GO" id="GO:0007234">
    <property type="term" value="P:osmosensory signaling via phosphorelay pathway"/>
    <property type="evidence" value="ECO:0007669"/>
    <property type="project" value="TreeGrafter"/>
</dbReference>
<dbReference type="InterPro" id="IPR017232">
    <property type="entry name" value="NtrY"/>
</dbReference>
<dbReference type="InterPro" id="IPR003661">
    <property type="entry name" value="HisK_dim/P_dom"/>
</dbReference>
<dbReference type="SMART" id="SM00091">
    <property type="entry name" value="PAS"/>
    <property type="match status" value="1"/>
</dbReference>
<feature type="transmembrane region" description="Helical" evidence="15">
    <location>
        <begin position="84"/>
        <end position="104"/>
    </location>
</feature>
<dbReference type="PRINTS" id="PR00344">
    <property type="entry name" value="BCTRLSENSOR"/>
</dbReference>
<dbReference type="Pfam" id="PF00512">
    <property type="entry name" value="HisKA"/>
    <property type="match status" value="1"/>
</dbReference>
<dbReference type="GO" id="GO:0030295">
    <property type="term" value="F:protein kinase activator activity"/>
    <property type="evidence" value="ECO:0007669"/>
    <property type="project" value="TreeGrafter"/>
</dbReference>
<dbReference type="InterPro" id="IPR050351">
    <property type="entry name" value="BphY/WalK/GraS-like"/>
</dbReference>
<dbReference type="PROSITE" id="PS50109">
    <property type="entry name" value="HIS_KIN"/>
    <property type="match status" value="1"/>
</dbReference>
<dbReference type="EMBL" id="FMSV02000556">
    <property type="protein sequence ID" value="SEH08785.1"/>
    <property type="molecule type" value="Genomic_DNA"/>
</dbReference>
<dbReference type="GO" id="GO:0005886">
    <property type="term" value="C:plasma membrane"/>
    <property type="evidence" value="ECO:0007669"/>
    <property type="project" value="UniProtKB-SubCell"/>
</dbReference>
<comment type="subcellular location">
    <subcellularLocation>
        <location evidence="2">Cell membrane</location>
        <topology evidence="2">Multi-pass membrane protein</topology>
    </subcellularLocation>
</comment>
<dbReference type="GO" id="GO:0000156">
    <property type="term" value="F:phosphorelay response regulator activity"/>
    <property type="evidence" value="ECO:0007669"/>
    <property type="project" value="TreeGrafter"/>
</dbReference>
<dbReference type="InterPro" id="IPR003660">
    <property type="entry name" value="HAMP_dom"/>
</dbReference>
<dbReference type="SMART" id="SM00387">
    <property type="entry name" value="HATPase_c"/>
    <property type="match status" value="1"/>
</dbReference>
<evidence type="ECO:0000256" key="6">
    <source>
        <dbReference type="ARBA" id="ARBA00022679"/>
    </source>
</evidence>
<evidence type="ECO:0000256" key="3">
    <source>
        <dbReference type="ARBA" id="ARBA00012438"/>
    </source>
</evidence>
<evidence type="ECO:0000256" key="14">
    <source>
        <dbReference type="SAM" id="MobiDB-lite"/>
    </source>
</evidence>
<reference evidence="19 20" key="1">
    <citation type="submission" date="2016-10" db="EMBL/GenBank/DDBJ databases">
        <authorList>
            <person name="de Groot N.N."/>
        </authorList>
    </citation>
    <scope>NUCLEOTIDE SEQUENCE [LARGE SCALE GENOMIC DNA]</scope>
    <source>
        <strain evidence="19">MBHS1</strain>
    </source>
</reference>
<evidence type="ECO:0000256" key="11">
    <source>
        <dbReference type="ARBA" id="ARBA00022989"/>
    </source>
</evidence>
<feature type="region of interest" description="Disordered" evidence="14">
    <location>
        <begin position="733"/>
        <end position="752"/>
    </location>
</feature>
<dbReference type="InterPro" id="IPR004358">
    <property type="entry name" value="Sig_transdc_His_kin-like_C"/>
</dbReference>
<gene>
    <name evidence="19" type="primary">walK_2</name>
    <name evidence="19" type="ORF">MBHS_04678</name>
</gene>
<evidence type="ECO:0000256" key="4">
    <source>
        <dbReference type="ARBA" id="ARBA00022475"/>
    </source>
</evidence>
<name>A0A1H6FIA8_9GAMM</name>
<dbReference type="Gene3D" id="1.10.287.130">
    <property type="match status" value="1"/>
</dbReference>
<dbReference type="Gene3D" id="6.10.340.10">
    <property type="match status" value="1"/>
</dbReference>
<dbReference type="GO" id="GO:0000155">
    <property type="term" value="F:phosphorelay sensor kinase activity"/>
    <property type="evidence" value="ECO:0007669"/>
    <property type="project" value="InterPro"/>
</dbReference>
<keyword evidence="7 15" id="KW-0812">Transmembrane</keyword>
<evidence type="ECO:0000256" key="9">
    <source>
        <dbReference type="ARBA" id="ARBA00022777"/>
    </source>
</evidence>
<comment type="catalytic activity">
    <reaction evidence="1">
        <text>ATP + protein L-histidine = ADP + protein N-phospho-L-histidine.</text>
        <dbReference type="EC" id="2.7.13.3"/>
    </reaction>
</comment>
<dbReference type="InterPro" id="IPR045671">
    <property type="entry name" value="NtrY-like_N"/>
</dbReference>
<dbReference type="GO" id="GO:0005524">
    <property type="term" value="F:ATP binding"/>
    <property type="evidence" value="ECO:0007669"/>
    <property type="project" value="UniProtKB-KW"/>
</dbReference>
<dbReference type="Pfam" id="PF19312">
    <property type="entry name" value="NtrY_N"/>
    <property type="match status" value="1"/>
</dbReference>
<evidence type="ECO:0000256" key="5">
    <source>
        <dbReference type="ARBA" id="ARBA00022553"/>
    </source>
</evidence>
<dbReference type="Gene3D" id="3.30.450.20">
    <property type="entry name" value="PAS domain"/>
    <property type="match status" value="1"/>
</dbReference>
<evidence type="ECO:0000313" key="20">
    <source>
        <dbReference type="Proteomes" id="UP000236724"/>
    </source>
</evidence>
<dbReference type="SUPFAM" id="SSF55785">
    <property type="entry name" value="PYP-like sensor domain (PAS domain)"/>
    <property type="match status" value="1"/>
</dbReference>
<evidence type="ECO:0000259" key="16">
    <source>
        <dbReference type="PROSITE" id="PS50109"/>
    </source>
</evidence>
<dbReference type="RefSeq" id="WP_103922298.1">
    <property type="nucleotide sequence ID" value="NZ_FMSV02000556.1"/>
</dbReference>
<feature type="domain" description="HAMP" evidence="18">
    <location>
        <begin position="314"/>
        <end position="366"/>
    </location>
</feature>
<keyword evidence="11 15" id="KW-1133">Transmembrane helix</keyword>
<feature type="domain" description="PAS" evidence="17">
    <location>
        <begin position="378"/>
        <end position="426"/>
    </location>
</feature>
<dbReference type="Pfam" id="PF02518">
    <property type="entry name" value="HATPase_c"/>
    <property type="match status" value="1"/>
</dbReference>
<feature type="transmembrane region" description="Helical" evidence="15">
    <location>
        <begin position="43"/>
        <end position="64"/>
    </location>
</feature>
<dbReference type="EC" id="2.7.13.3" evidence="3"/>
<evidence type="ECO:0000259" key="17">
    <source>
        <dbReference type="PROSITE" id="PS50112"/>
    </source>
</evidence>
<keyword evidence="13 15" id="KW-0472">Membrane</keyword>
<dbReference type="SUPFAM" id="SSF55874">
    <property type="entry name" value="ATPase domain of HSP90 chaperone/DNA topoisomerase II/histidine kinase"/>
    <property type="match status" value="1"/>
</dbReference>
<dbReference type="InterPro" id="IPR005467">
    <property type="entry name" value="His_kinase_dom"/>
</dbReference>
<keyword evidence="12" id="KW-0902">Two-component regulatory system</keyword>
<keyword evidence="6 19" id="KW-0808">Transferase</keyword>
<keyword evidence="8" id="KW-0547">Nucleotide-binding</keyword>
<proteinExistence type="predicted"/>
<dbReference type="InterPro" id="IPR036890">
    <property type="entry name" value="HATPase_C_sf"/>
</dbReference>
<dbReference type="PROSITE" id="PS50885">
    <property type="entry name" value="HAMP"/>
    <property type="match status" value="1"/>
</dbReference>
<keyword evidence="10" id="KW-0067">ATP-binding</keyword>
<dbReference type="SUPFAM" id="SSF158472">
    <property type="entry name" value="HAMP domain-like"/>
    <property type="match status" value="1"/>
</dbReference>
<feature type="transmembrane region" description="Helical" evidence="15">
    <location>
        <begin position="12"/>
        <end position="31"/>
    </location>
</feature>
<dbReference type="PANTHER" id="PTHR42878">
    <property type="entry name" value="TWO-COMPONENT HISTIDINE KINASE"/>
    <property type="match status" value="1"/>
</dbReference>
<evidence type="ECO:0000256" key="13">
    <source>
        <dbReference type="ARBA" id="ARBA00023136"/>
    </source>
</evidence>
<evidence type="ECO:0000256" key="1">
    <source>
        <dbReference type="ARBA" id="ARBA00000085"/>
    </source>
</evidence>
<dbReference type="CDD" id="cd00082">
    <property type="entry name" value="HisKA"/>
    <property type="match status" value="1"/>
</dbReference>
<accession>A0A1H6FIA8</accession>
<evidence type="ECO:0000256" key="12">
    <source>
        <dbReference type="ARBA" id="ARBA00023012"/>
    </source>
</evidence>
<keyword evidence="4" id="KW-1003">Cell membrane</keyword>
<keyword evidence="20" id="KW-1185">Reference proteome</keyword>
<feature type="compositionally biased region" description="Polar residues" evidence="14">
    <location>
        <begin position="735"/>
        <end position="752"/>
    </location>
</feature>
<dbReference type="Proteomes" id="UP000236724">
    <property type="component" value="Unassembled WGS sequence"/>
</dbReference>
<evidence type="ECO:0000256" key="7">
    <source>
        <dbReference type="ARBA" id="ARBA00022692"/>
    </source>
</evidence>
<dbReference type="InterPro" id="IPR003594">
    <property type="entry name" value="HATPase_dom"/>
</dbReference>
<evidence type="ECO:0000256" key="8">
    <source>
        <dbReference type="ARBA" id="ARBA00022741"/>
    </source>
</evidence>
<sequence length="752" mass="84675">MSLTKLIYRHFRALLMVLLFGSLLASLWMLTATLENPERFPHLYTPLLIVSSLGLVGIGILILLNLRGLVQQIRKDRAGARLTLRLVIVFVLLTIIPLVLVYYFSLSFIHQRLDNWFDTQLKASQEAALELSRLAFQANMRDAYKRSQQMSEQLSRLNDLRATVELNRLRETFNAVEVSLYLPNGKILAFSSADTLRLLPNRSHESSFLPALPLGTSYTALEPIPDRGLYIQVMFKYNADIGMQKGDNQRLFSAWFETPEALSRLANEVEARSAVASQQVYLRASLTLSFTLVLSLVTLLGVLAATWSAFFAARQLVRPIRNLAEGTQAVADGNYDKQLPSSKLDELGFLVQSFNQMTRSIKEARDAAKRSQEQADARLAYLEIVLERMSSGVLSLDTKQRLRTSNHAADRILGISMNEFRGQSILDTCSQHSSLQTLCENIAPHLHAEKNDWQEEVVVFGTSGRKILICRGAALPVPNKPSDSGLGHVIVFDDMTGMIQAQRDEAWSEVARRLAHEIKNPLTPIRLSAERLRHKYLPSFPDKEAQTLDRMTQTIITHVESMKEMLDAFSNYARSPEIHLKPLQLNQLVEEVLILYAATPVHIDVQLSKNLPEIKADSTRLRQVLHNLIKNALEMRTENPELRLTSCYQQEQAREFVELKICDNGPGIAEEKLTHIFEPYVTSKSSGSGLGLAIVKKIIEEHGGLVWMENRSTTEQQGSGVCVTIRLPILETPHYQPTQSTSESEEINPQQS</sequence>
<keyword evidence="5" id="KW-0597">Phosphoprotein</keyword>
<feature type="domain" description="Histidine kinase" evidence="16">
    <location>
        <begin position="513"/>
        <end position="731"/>
    </location>
</feature>
<dbReference type="InterPro" id="IPR036097">
    <property type="entry name" value="HisK_dim/P_sf"/>
</dbReference>